<organism evidence="1 2">
    <name type="scientific">Fimbriiglobus ruber</name>
    <dbReference type="NCBI Taxonomy" id="1908690"/>
    <lineage>
        <taxon>Bacteria</taxon>
        <taxon>Pseudomonadati</taxon>
        <taxon>Planctomycetota</taxon>
        <taxon>Planctomycetia</taxon>
        <taxon>Gemmatales</taxon>
        <taxon>Gemmataceae</taxon>
        <taxon>Fimbriiglobus</taxon>
    </lineage>
</organism>
<sequence>MWFRRRWGCGGSGLWLSGSCNRRLRGRCGWSLPDGGQGATDQSQSRNHRTHGVSLMRGSVWHVTSHLGGGSHFKLHLRTTFQLGR</sequence>
<dbReference type="PROSITE" id="PS51257">
    <property type="entry name" value="PROKAR_LIPOPROTEIN"/>
    <property type="match status" value="1"/>
</dbReference>
<accession>A0A225DT42</accession>
<reference evidence="2" key="1">
    <citation type="submission" date="2017-06" db="EMBL/GenBank/DDBJ databases">
        <title>Genome analysis of Fimbriiglobus ruber SP5, the first member of the order Planctomycetales with confirmed chitinolytic capability.</title>
        <authorList>
            <person name="Ravin N.V."/>
            <person name="Rakitin A.L."/>
            <person name="Ivanova A.A."/>
            <person name="Beletsky A.V."/>
            <person name="Kulichevskaya I.S."/>
            <person name="Mardanov A.V."/>
            <person name="Dedysh S.N."/>
        </authorList>
    </citation>
    <scope>NUCLEOTIDE SEQUENCE [LARGE SCALE GENOMIC DNA]</scope>
    <source>
        <strain evidence="2">SP5</strain>
    </source>
</reference>
<evidence type="ECO:0000313" key="2">
    <source>
        <dbReference type="Proteomes" id="UP000214646"/>
    </source>
</evidence>
<dbReference type="Proteomes" id="UP000214646">
    <property type="component" value="Unassembled WGS sequence"/>
</dbReference>
<evidence type="ECO:0000313" key="1">
    <source>
        <dbReference type="EMBL" id="OWK41718.1"/>
    </source>
</evidence>
<name>A0A225DT42_9BACT</name>
<keyword evidence="2" id="KW-1185">Reference proteome</keyword>
<proteinExistence type="predicted"/>
<gene>
    <name evidence="1" type="ORF">FRUB_03796</name>
</gene>
<dbReference type="EMBL" id="NIDE01000005">
    <property type="protein sequence ID" value="OWK41718.1"/>
    <property type="molecule type" value="Genomic_DNA"/>
</dbReference>
<comment type="caution">
    <text evidence="1">The sequence shown here is derived from an EMBL/GenBank/DDBJ whole genome shotgun (WGS) entry which is preliminary data.</text>
</comment>
<dbReference type="AlphaFoldDB" id="A0A225DT42"/>
<protein>
    <submittedName>
        <fullName evidence="1">Uncharacterized protein</fullName>
    </submittedName>
</protein>